<reference evidence="1 2" key="1">
    <citation type="submission" date="2019-11" db="EMBL/GenBank/DDBJ databases">
        <title>Complete genome sequence of Spiroplasma tabanidicola TAUS-1 (DSM 22603).</title>
        <authorList>
            <person name="Huang C.-T."/>
            <person name="Lin Y.-C."/>
            <person name="Kuo C.-H."/>
        </authorList>
    </citation>
    <scope>NUCLEOTIDE SEQUENCE [LARGE SCALE GENOMIC DNA]</scope>
    <source>
        <strain evidence="1 2">TAUS-1</strain>
    </source>
</reference>
<dbReference type="EMBL" id="CP046276">
    <property type="protein sequence ID" value="QGS51602.1"/>
    <property type="molecule type" value="Genomic_DNA"/>
</dbReference>
<protein>
    <submittedName>
        <fullName evidence="1">Uncharacterized protein</fullName>
    </submittedName>
</protein>
<evidence type="ECO:0000313" key="1">
    <source>
        <dbReference type="EMBL" id="QGS51602.1"/>
    </source>
</evidence>
<keyword evidence="2" id="KW-1185">Reference proteome</keyword>
<accession>A0A6I6CBX8</accession>
<name>A0A6I6CBX8_9MOLU</name>
<dbReference type="Proteomes" id="UP000424468">
    <property type="component" value="Chromosome"/>
</dbReference>
<gene>
    <name evidence="1" type="ORF">STABA_v1c02350</name>
</gene>
<dbReference type="OrthoDB" id="387638at2"/>
<dbReference type="KEGG" id="stab:STABA_v1c02350"/>
<sequence length="756" mass="88845">MIIDKVEILYDKQLLPLKILYSEIRKPTFIEFLVLSIIIEHPKKNLSLKEILNEDFKITNTDFFERALKDLVAYKIVDLNKTKSGWSTLGIDIEVEKLQVDSSIKKQFLQKDYTISQNNKSYDIKYVYDPIRKTYEVINDIDWDKRVKDVKFSYNLKISYQDKDFLNKKFITNNINNFIKNNKDIFGENFIFNDLKINNDLGIEDIDNVKSLVNNVVCANEISIEITKKNNFKIISKENFFENFLKENSNVESEIILNVLQQYNKKILDVFNPKKAIEDTNNFLLEPDLISNINIKTSQNLLLVNNHDVKSFDKLLINKHLLSTAKIIIFYNSRANDKTIETKNGRIIAYVDSSKSKLLDENTLIYIDSESQIEGYAIANKSINEVKINLPVFYKHKNKTKIDLNDIFEDNLERLLDNYRDNLFGNDLKKSTITFLLLKRIGREDKLFEILYEFLKKDIDYGKNFKNLTNVFLEENNKDAILFLEKVLKEVFINVSKKRTAKDIINLIEKYNWLNTSEFLEMINNINLENDMENLFKVNAILDSRKIDGWKGNIRNCLVELFKYSKNRLVPDLLDINKYNSLTWEQHASTINSIGSITKSLYTNDYEKVQSNYSSMLNKLVDIIKSNNNIYDYKNYLLSIGDCIIDFYKEYYNYKINEIQNLDQQDINYKAKILAANFISNLEEKIDSLISEEAESLPVEIKLEWAKFIENKTHEVDKILKDDVTILYSALNLLFAKTEVQSEKSLEHYQNRFRGI</sequence>
<organism evidence="1 2">
    <name type="scientific">Spiroplasma tabanidicola</name>
    <dbReference type="NCBI Taxonomy" id="324079"/>
    <lineage>
        <taxon>Bacteria</taxon>
        <taxon>Bacillati</taxon>
        <taxon>Mycoplasmatota</taxon>
        <taxon>Mollicutes</taxon>
        <taxon>Entomoplasmatales</taxon>
        <taxon>Spiroplasmataceae</taxon>
        <taxon>Spiroplasma</taxon>
    </lineage>
</organism>
<evidence type="ECO:0000313" key="2">
    <source>
        <dbReference type="Proteomes" id="UP000424468"/>
    </source>
</evidence>
<proteinExistence type="predicted"/>
<dbReference type="RefSeq" id="WP_156005736.1">
    <property type="nucleotide sequence ID" value="NZ_CP046276.1"/>
</dbReference>
<dbReference type="AlphaFoldDB" id="A0A6I6CBX8"/>